<sequence>MMCFLTLIGVAKAQPLTRSGWCRCLPLVTRRRRKPQPVMKFWSGGGGVPGITTPVFMGGVVKAAPARPYTSVLQHTRDTTIYVHLLACLHQTRGQICMTTTACGGIVIR</sequence>
<keyword evidence="2" id="KW-1185">Reference proteome</keyword>
<evidence type="ECO:0000313" key="2">
    <source>
        <dbReference type="Proteomes" id="UP000324222"/>
    </source>
</evidence>
<comment type="caution">
    <text evidence="1">The sequence shown here is derived from an EMBL/GenBank/DDBJ whole genome shotgun (WGS) entry which is preliminary data.</text>
</comment>
<proteinExistence type="predicted"/>
<evidence type="ECO:0000313" key="1">
    <source>
        <dbReference type="EMBL" id="MPC12409.1"/>
    </source>
</evidence>
<gene>
    <name evidence="1" type="ORF">E2C01_005100</name>
</gene>
<protein>
    <submittedName>
        <fullName evidence="1">Uncharacterized protein</fullName>
    </submittedName>
</protein>
<dbReference type="Proteomes" id="UP000324222">
    <property type="component" value="Unassembled WGS sequence"/>
</dbReference>
<accession>A0A5B7CS87</accession>
<organism evidence="1 2">
    <name type="scientific">Portunus trituberculatus</name>
    <name type="common">Swimming crab</name>
    <name type="synonym">Neptunus trituberculatus</name>
    <dbReference type="NCBI Taxonomy" id="210409"/>
    <lineage>
        <taxon>Eukaryota</taxon>
        <taxon>Metazoa</taxon>
        <taxon>Ecdysozoa</taxon>
        <taxon>Arthropoda</taxon>
        <taxon>Crustacea</taxon>
        <taxon>Multicrustacea</taxon>
        <taxon>Malacostraca</taxon>
        <taxon>Eumalacostraca</taxon>
        <taxon>Eucarida</taxon>
        <taxon>Decapoda</taxon>
        <taxon>Pleocyemata</taxon>
        <taxon>Brachyura</taxon>
        <taxon>Eubrachyura</taxon>
        <taxon>Portunoidea</taxon>
        <taxon>Portunidae</taxon>
        <taxon>Portuninae</taxon>
        <taxon>Portunus</taxon>
    </lineage>
</organism>
<name>A0A5B7CS87_PORTR</name>
<reference evidence="1 2" key="1">
    <citation type="submission" date="2019-05" db="EMBL/GenBank/DDBJ databases">
        <title>Another draft genome of Portunus trituberculatus and its Hox gene families provides insights of decapod evolution.</title>
        <authorList>
            <person name="Jeong J.-H."/>
            <person name="Song I."/>
            <person name="Kim S."/>
            <person name="Choi T."/>
            <person name="Kim D."/>
            <person name="Ryu S."/>
            <person name="Kim W."/>
        </authorList>
    </citation>
    <scope>NUCLEOTIDE SEQUENCE [LARGE SCALE GENOMIC DNA]</scope>
    <source>
        <tissue evidence="1">Muscle</tissue>
    </source>
</reference>
<dbReference type="AlphaFoldDB" id="A0A5B7CS87"/>
<dbReference type="EMBL" id="VSRR010000214">
    <property type="protein sequence ID" value="MPC12409.1"/>
    <property type="molecule type" value="Genomic_DNA"/>
</dbReference>